<dbReference type="CDD" id="cd03443">
    <property type="entry name" value="PaaI_thioesterase"/>
    <property type="match status" value="1"/>
</dbReference>
<evidence type="ECO:0000256" key="1">
    <source>
        <dbReference type="ARBA" id="ARBA00008324"/>
    </source>
</evidence>
<evidence type="ECO:0000313" key="5">
    <source>
        <dbReference type="Proteomes" id="UP000241848"/>
    </source>
</evidence>
<dbReference type="InterPro" id="IPR003736">
    <property type="entry name" value="PAAI_dom"/>
</dbReference>
<dbReference type="Gene3D" id="3.10.129.10">
    <property type="entry name" value="Hotdog Thioesterase"/>
    <property type="match status" value="1"/>
</dbReference>
<dbReference type="Proteomes" id="UP000241848">
    <property type="component" value="Unassembled WGS sequence"/>
</dbReference>
<name>A0A2T2WL16_9FIRM</name>
<gene>
    <name evidence="4" type="ORF">C7B45_04710</name>
</gene>
<organism evidence="4 5">
    <name type="scientific">Sulfobacillus acidophilus</name>
    <dbReference type="NCBI Taxonomy" id="53633"/>
    <lineage>
        <taxon>Bacteria</taxon>
        <taxon>Bacillati</taxon>
        <taxon>Bacillota</taxon>
        <taxon>Clostridia</taxon>
        <taxon>Eubacteriales</taxon>
        <taxon>Clostridiales Family XVII. Incertae Sedis</taxon>
        <taxon>Sulfobacillus</taxon>
    </lineage>
</organism>
<dbReference type="InterPro" id="IPR029069">
    <property type="entry name" value="HotDog_dom_sf"/>
</dbReference>
<proteinExistence type="inferred from homology"/>
<dbReference type="SUPFAM" id="SSF54637">
    <property type="entry name" value="Thioesterase/thiol ester dehydrase-isomerase"/>
    <property type="match status" value="1"/>
</dbReference>
<dbReference type="EMBL" id="PXYV01000010">
    <property type="protein sequence ID" value="PSR22925.1"/>
    <property type="molecule type" value="Genomic_DNA"/>
</dbReference>
<protein>
    <recommendedName>
        <fullName evidence="3">Thioesterase domain-containing protein</fullName>
    </recommendedName>
</protein>
<dbReference type="Pfam" id="PF03061">
    <property type="entry name" value="4HBT"/>
    <property type="match status" value="1"/>
</dbReference>
<feature type="domain" description="Thioesterase" evidence="3">
    <location>
        <begin position="76"/>
        <end position="153"/>
    </location>
</feature>
<evidence type="ECO:0000256" key="2">
    <source>
        <dbReference type="ARBA" id="ARBA00022801"/>
    </source>
</evidence>
<sequence>MRSSFCECCCILQLWLRLPHCWTSPRRRGKPRVNPTRVAQLAEGPIWKLLGLRIRDVSDGEAFVELPVRSDLLQIYGHVHGGLLATLLDAAMSTAVHSQLNESVTWAATTHIDVAYLRPANGVMVSARGHVVKLGAKVAYCQADAWNDEGDIVAQGSAQFYIGYRRE</sequence>
<dbReference type="InterPro" id="IPR006683">
    <property type="entry name" value="Thioestr_dom"/>
</dbReference>
<dbReference type="GO" id="GO:0047617">
    <property type="term" value="F:fatty acyl-CoA hydrolase activity"/>
    <property type="evidence" value="ECO:0007669"/>
    <property type="project" value="InterPro"/>
</dbReference>
<evidence type="ECO:0000259" key="3">
    <source>
        <dbReference type="Pfam" id="PF03061"/>
    </source>
</evidence>
<comment type="similarity">
    <text evidence="1">Belongs to the thioesterase PaaI family.</text>
</comment>
<dbReference type="AlphaFoldDB" id="A0A2T2WL16"/>
<keyword evidence="2" id="KW-0378">Hydrolase</keyword>
<accession>A0A2T2WL16</accession>
<dbReference type="PANTHER" id="PTHR21660:SF1">
    <property type="entry name" value="ACYL-COENZYME A THIOESTERASE 13"/>
    <property type="match status" value="1"/>
</dbReference>
<reference evidence="4 5" key="1">
    <citation type="journal article" date="2014" name="BMC Genomics">
        <title>Comparison of environmental and isolate Sulfobacillus genomes reveals diverse carbon, sulfur, nitrogen, and hydrogen metabolisms.</title>
        <authorList>
            <person name="Justice N.B."/>
            <person name="Norman A."/>
            <person name="Brown C.T."/>
            <person name="Singh A."/>
            <person name="Thomas B.C."/>
            <person name="Banfield J.F."/>
        </authorList>
    </citation>
    <scope>NUCLEOTIDE SEQUENCE [LARGE SCALE GENOMIC DNA]</scope>
    <source>
        <strain evidence="4">AMDSBA3</strain>
    </source>
</reference>
<dbReference type="NCBIfam" id="TIGR00369">
    <property type="entry name" value="unchar_dom_1"/>
    <property type="match status" value="1"/>
</dbReference>
<dbReference type="PANTHER" id="PTHR21660">
    <property type="entry name" value="THIOESTERASE SUPERFAMILY MEMBER-RELATED"/>
    <property type="match status" value="1"/>
</dbReference>
<comment type="caution">
    <text evidence="4">The sequence shown here is derived from an EMBL/GenBank/DDBJ whole genome shotgun (WGS) entry which is preliminary data.</text>
</comment>
<evidence type="ECO:0000313" key="4">
    <source>
        <dbReference type="EMBL" id="PSR22925.1"/>
    </source>
</evidence>
<dbReference type="InterPro" id="IPR039298">
    <property type="entry name" value="ACOT13"/>
</dbReference>